<evidence type="ECO:0000256" key="1">
    <source>
        <dbReference type="ARBA" id="ARBA00022658"/>
    </source>
</evidence>
<dbReference type="GeneID" id="101900916"/>
<reference evidence="6" key="1">
    <citation type="submission" date="2025-08" db="UniProtKB">
        <authorList>
            <consortium name="RefSeq"/>
        </authorList>
    </citation>
    <scope>IDENTIFICATION</scope>
    <source>
        <strain evidence="6">Aabys</strain>
        <tissue evidence="6">Whole body</tissue>
    </source>
</reference>
<dbReference type="SUPFAM" id="SSF48065">
    <property type="entry name" value="DBL homology domain (DH-domain)"/>
    <property type="match status" value="1"/>
</dbReference>
<keyword evidence="1" id="KW-0344">Guanine-nucleotide releasing factor</keyword>
<keyword evidence="3" id="KW-0812">Transmembrane</keyword>
<dbReference type="RefSeq" id="XP_058984434.1">
    <property type="nucleotide sequence ID" value="XM_059128451.1"/>
</dbReference>
<sequence length="579" mass="65402">MFYGLVNVTYFDLVTVGFTFAVLIAVQILNALWALKDKGSVDCTDNCASVVGDDNFRKLLKINENGTEVAEKTPPILHKRSPSSPVTTATSATSPAATPPPTTKNGKLQKQQSEQCENVSCFSSSSSSSTQLPSSSSPTSSSSSSSSTSTPSSSSHTPPTLSIRHSMGNLFNGNTGYSLPNFATAITSCYPDNLSDEYHEDEDTISLENLLPCDHTEIYSSNKISYIIDELLQTEGNYINNLKKGLQNYGNLDKYDKLPESLRGEDKKQQLLGNIKEILDLHEKQILPLMLGNQRDLKTMFDEMTSYIDKNQFYCYVTFTMHKQTSMQLRKDNREWFQNYQNEINDRLGIDSFLVQPIQRLTRYPLLLSQFISEFYKSGINCKPVLVSVCKLETRLRRLLEVVNQSEEVLSIEELPTEFTIDHFGAFRRSTEFEAYSCRSRKKFKAKVFLFDQYLVCVEIRKRRLAYRNHYSWGSIELKLNSSKSVSLLMKSTHGAGSSNHSLSSAGSGSGKSSRDNSIKEEYEFSAPEAISVTQWLRCARKIFENARIEESQRGKFSLPMDLVLGAVFAIWLIWHYLY</sequence>
<evidence type="ECO:0000313" key="6">
    <source>
        <dbReference type="RefSeq" id="XP_058984434.1"/>
    </source>
</evidence>
<evidence type="ECO:0000256" key="3">
    <source>
        <dbReference type="SAM" id="Phobius"/>
    </source>
</evidence>
<feature type="compositionally biased region" description="Low complexity" evidence="2">
    <location>
        <begin position="492"/>
        <end position="507"/>
    </location>
</feature>
<feature type="region of interest" description="Disordered" evidence="2">
    <location>
        <begin position="492"/>
        <end position="515"/>
    </location>
</feature>
<feature type="region of interest" description="Disordered" evidence="2">
    <location>
        <begin position="124"/>
        <end position="167"/>
    </location>
</feature>
<dbReference type="Pfam" id="PF00621">
    <property type="entry name" value="RhoGEF"/>
    <property type="match status" value="1"/>
</dbReference>
<name>A0ABM3VF77_MUSDO</name>
<feature type="compositionally biased region" description="Low complexity" evidence="2">
    <location>
        <begin position="82"/>
        <end position="96"/>
    </location>
</feature>
<keyword evidence="3" id="KW-0472">Membrane</keyword>
<keyword evidence="5" id="KW-1185">Reference proteome</keyword>
<dbReference type="Gene3D" id="1.20.900.10">
    <property type="entry name" value="Dbl homology (DH) domain"/>
    <property type="match status" value="1"/>
</dbReference>
<dbReference type="Gene3D" id="2.30.29.30">
    <property type="entry name" value="Pleckstrin-homology domain (PH domain)/Phosphotyrosine-binding domain (PTB)"/>
    <property type="match status" value="1"/>
</dbReference>
<evidence type="ECO:0000256" key="2">
    <source>
        <dbReference type="SAM" id="MobiDB-lite"/>
    </source>
</evidence>
<feature type="compositionally biased region" description="Low complexity" evidence="2">
    <location>
        <begin position="124"/>
        <end position="162"/>
    </location>
</feature>
<protein>
    <submittedName>
        <fullName evidence="6">Triple functional domain protein isoform X1</fullName>
    </submittedName>
</protein>
<dbReference type="InterPro" id="IPR000219">
    <property type="entry name" value="DH_dom"/>
</dbReference>
<dbReference type="Proteomes" id="UP001652621">
    <property type="component" value="Unplaced"/>
</dbReference>
<dbReference type="PROSITE" id="PS50010">
    <property type="entry name" value="DH_2"/>
    <property type="match status" value="1"/>
</dbReference>
<organism evidence="5 6">
    <name type="scientific">Musca domestica</name>
    <name type="common">House fly</name>
    <dbReference type="NCBI Taxonomy" id="7370"/>
    <lineage>
        <taxon>Eukaryota</taxon>
        <taxon>Metazoa</taxon>
        <taxon>Ecdysozoa</taxon>
        <taxon>Arthropoda</taxon>
        <taxon>Hexapoda</taxon>
        <taxon>Insecta</taxon>
        <taxon>Pterygota</taxon>
        <taxon>Neoptera</taxon>
        <taxon>Endopterygota</taxon>
        <taxon>Diptera</taxon>
        <taxon>Brachycera</taxon>
        <taxon>Muscomorpha</taxon>
        <taxon>Muscoidea</taxon>
        <taxon>Muscidae</taxon>
        <taxon>Musca</taxon>
    </lineage>
</organism>
<evidence type="ECO:0000259" key="4">
    <source>
        <dbReference type="PROSITE" id="PS50010"/>
    </source>
</evidence>
<feature type="domain" description="DH" evidence="4">
    <location>
        <begin position="223"/>
        <end position="406"/>
    </location>
</feature>
<dbReference type="InterPro" id="IPR011993">
    <property type="entry name" value="PH-like_dom_sf"/>
</dbReference>
<evidence type="ECO:0000313" key="5">
    <source>
        <dbReference type="Proteomes" id="UP001652621"/>
    </source>
</evidence>
<dbReference type="InterPro" id="IPR035899">
    <property type="entry name" value="DBL_dom_sf"/>
</dbReference>
<feature type="transmembrane region" description="Helical" evidence="3">
    <location>
        <begin position="13"/>
        <end position="35"/>
    </location>
</feature>
<dbReference type="SMART" id="SM00325">
    <property type="entry name" value="RhoGEF"/>
    <property type="match status" value="1"/>
</dbReference>
<proteinExistence type="predicted"/>
<keyword evidence="3" id="KW-1133">Transmembrane helix</keyword>
<dbReference type="PANTHER" id="PTHR22826:SF209">
    <property type="entry name" value="DH DOMAIN-CONTAINING PROTEIN"/>
    <property type="match status" value="1"/>
</dbReference>
<feature type="region of interest" description="Disordered" evidence="2">
    <location>
        <begin position="67"/>
        <end position="111"/>
    </location>
</feature>
<gene>
    <name evidence="6" type="primary">LOC101900916</name>
</gene>
<dbReference type="PANTHER" id="PTHR22826">
    <property type="entry name" value="RHO GUANINE EXCHANGE FACTOR-RELATED"/>
    <property type="match status" value="1"/>
</dbReference>
<accession>A0ABM3VF77</accession>
<dbReference type="InterPro" id="IPR051336">
    <property type="entry name" value="RhoGEF_Guanine_NuclExch_SF"/>
</dbReference>